<organism evidence="2 3">
    <name type="scientific">Arachis duranensis</name>
    <name type="common">Wild peanut</name>
    <dbReference type="NCBI Taxonomy" id="130453"/>
    <lineage>
        <taxon>Eukaryota</taxon>
        <taxon>Viridiplantae</taxon>
        <taxon>Streptophyta</taxon>
        <taxon>Embryophyta</taxon>
        <taxon>Tracheophyta</taxon>
        <taxon>Spermatophyta</taxon>
        <taxon>Magnoliopsida</taxon>
        <taxon>eudicotyledons</taxon>
        <taxon>Gunneridae</taxon>
        <taxon>Pentapetalae</taxon>
        <taxon>rosids</taxon>
        <taxon>fabids</taxon>
        <taxon>Fabales</taxon>
        <taxon>Fabaceae</taxon>
        <taxon>Papilionoideae</taxon>
        <taxon>50 kb inversion clade</taxon>
        <taxon>dalbergioids sensu lato</taxon>
        <taxon>Dalbergieae</taxon>
        <taxon>Pterocarpus clade</taxon>
        <taxon>Arachis</taxon>
    </lineage>
</organism>
<dbReference type="Proteomes" id="UP000515211">
    <property type="component" value="Chromosome 1"/>
</dbReference>
<feature type="signal peptide" evidence="1">
    <location>
        <begin position="1"/>
        <end position="23"/>
    </location>
</feature>
<gene>
    <name evidence="3" type="primary">LOC107485570</name>
</gene>
<sequence length="147" mass="16892">MLHAQRLQSLNSLTLLYFLPVAAINLRSQTFHPRKPLTSHLRRPPPPVVRAHRSQISPTHTTLPFVCGRLLRSRTSQPRQPPTLVTLCLCASFAKSQFFMLKTPVSLDMLAAYLMDRENPLIMVHSYYQSLTWTYQEVPSILVREPI</sequence>
<accession>A0A9C6WQD8</accession>
<dbReference type="KEGG" id="adu:107485570"/>
<proteinExistence type="predicted"/>
<dbReference type="RefSeq" id="XP_052110553.1">
    <property type="nucleotide sequence ID" value="XM_052254593.1"/>
</dbReference>
<protein>
    <submittedName>
        <fullName evidence="3">Uncharacterized protein LOC107485570</fullName>
    </submittedName>
</protein>
<dbReference type="GeneID" id="107485570"/>
<keyword evidence="1" id="KW-0732">Signal</keyword>
<evidence type="ECO:0000313" key="3">
    <source>
        <dbReference type="RefSeq" id="XP_052110553.1"/>
    </source>
</evidence>
<evidence type="ECO:0000313" key="2">
    <source>
        <dbReference type="Proteomes" id="UP000515211"/>
    </source>
</evidence>
<feature type="chain" id="PRO_5038569835" evidence="1">
    <location>
        <begin position="24"/>
        <end position="147"/>
    </location>
</feature>
<reference evidence="2" key="1">
    <citation type="journal article" date="2016" name="Nat. Genet.">
        <title>The genome sequences of Arachis duranensis and Arachis ipaensis, the diploid ancestors of cultivated peanut.</title>
        <authorList>
            <person name="Bertioli D.J."/>
            <person name="Cannon S.B."/>
            <person name="Froenicke L."/>
            <person name="Huang G."/>
            <person name="Farmer A.D."/>
            <person name="Cannon E.K."/>
            <person name="Liu X."/>
            <person name="Gao D."/>
            <person name="Clevenger J."/>
            <person name="Dash S."/>
            <person name="Ren L."/>
            <person name="Moretzsohn M.C."/>
            <person name="Shirasawa K."/>
            <person name="Huang W."/>
            <person name="Vidigal B."/>
            <person name="Abernathy B."/>
            <person name="Chu Y."/>
            <person name="Niederhuth C.E."/>
            <person name="Umale P."/>
            <person name="Araujo A.C."/>
            <person name="Kozik A."/>
            <person name="Kim K.D."/>
            <person name="Burow M.D."/>
            <person name="Varshney R.K."/>
            <person name="Wang X."/>
            <person name="Zhang X."/>
            <person name="Barkley N."/>
            <person name="Guimaraes P.M."/>
            <person name="Isobe S."/>
            <person name="Guo B."/>
            <person name="Liao B."/>
            <person name="Stalker H.T."/>
            <person name="Schmitz R.J."/>
            <person name="Scheffler B.E."/>
            <person name="Leal-Bertioli S.C."/>
            <person name="Xun X."/>
            <person name="Jackson S.A."/>
            <person name="Michelmore R."/>
            <person name="Ozias-Akins P."/>
        </authorList>
    </citation>
    <scope>NUCLEOTIDE SEQUENCE [LARGE SCALE GENOMIC DNA]</scope>
    <source>
        <strain evidence="2">cv. V14167</strain>
    </source>
</reference>
<reference evidence="3" key="2">
    <citation type="submission" date="2025-08" db="UniProtKB">
        <authorList>
            <consortium name="RefSeq"/>
        </authorList>
    </citation>
    <scope>IDENTIFICATION</scope>
    <source>
        <tissue evidence="3">Whole plant</tissue>
    </source>
</reference>
<evidence type="ECO:0000256" key="1">
    <source>
        <dbReference type="SAM" id="SignalP"/>
    </source>
</evidence>
<name>A0A9C6WQD8_ARADU</name>
<keyword evidence="2" id="KW-1185">Reference proteome</keyword>
<dbReference type="AlphaFoldDB" id="A0A9C6WQD8"/>